<keyword evidence="1" id="KW-0812">Transmembrane</keyword>
<feature type="transmembrane region" description="Helical" evidence="1">
    <location>
        <begin position="15"/>
        <end position="40"/>
    </location>
</feature>
<dbReference type="EMBL" id="QFVT01000010">
    <property type="protein sequence ID" value="PYC46777.1"/>
    <property type="molecule type" value="Genomic_DNA"/>
</dbReference>
<accession>A0A2V4NKN4</accession>
<dbReference type="RefSeq" id="WP_110796778.1">
    <property type="nucleotide sequence ID" value="NZ_KZ826489.1"/>
</dbReference>
<evidence type="ECO:0000313" key="3">
    <source>
        <dbReference type="Proteomes" id="UP000248012"/>
    </source>
</evidence>
<keyword evidence="1" id="KW-1133">Transmembrane helix</keyword>
<protein>
    <submittedName>
        <fullName evidence="2">Uncharacterized protein</fullName>
    </submittedName>
</protein>
<keyword evidence="3" id="KW-1185">Reference proteome</keyword>
<dbReference type="AlphaFoldDB" id="A0A2V4NKN4"/>
<reference evidence="2 3" key="1">
    <citation type="submission" date="2018-05" db="EMBL/GenBank/DDBJ databases">
        <title>Oceanovita maritima gen. nov., sp. nov., a marine bacterium in the family Rhodobacteraceae isolated from surface seawater of Lundu port Xiamen, China.</title>
        <authorList>
            <person name="Hetharua B.H."/>
            <person name="Min D."/>
            <person name="Liao H."/>
            <person name="Tian Y."/>
        </authorList>
    </citation>
    <scope>NUCLEOTIDE SEQUENCE [LARGE SCALE GENOMIC DNA]</scope>
    <source>
        <strain evidence="2 3">FSX-11</strain>
    </source>
</reference>
<dbReference type="InterPro" id="IPR045519">
    <property type="entry name" value="DUF6476"/>
</dbReference>
<evidence type="ECO:0000313" key="2">
    <source>
        <dbReference type="EMBL" id="PYC46777.1"/>
    </source>
</evidence>
<name>A0A2V4NKN4_9RHOB</name>
<gene>
    <name evidence="2" type="ORF">DI396_13765</name>
</gene>
<dbReference type="OrthoDB" id="7872651at2"/>
<dbReference type="Pfam" id="PF20082">
    <property type="entry name" value="DUF6476"/>
    <property type="match status" value="1"/>
</dbReference>
<proteinExistence type="predicted"/>
<keyword evidence="1" id="KW-0472">Membrane</keyword>
<sequence length="103" mass="11173">MSDDPQPELPANLRFLRLLVTVLTGTMIAGLLIIIALIVIRFSSEPRAAMPPLPETIALPDGAQPTAFTRGNDWVAVVTQDNRILIFDAATGDLRQTVHITTP</sequence>
<evidence type="ECO:0000256" key="1">
    <source>
        <dbReference type="SAM" id="Phobius"/>
    </source>
</evidence>
<organism evidence="2 3">
    <name type="scientific">Litorivita pollutaquae</name>
    <dbReference type="NCBI Taxonomy" id="2200892"/>
    <lineage>
        <taxon>Bacteria</taxon>
        <taxon>Pseudomonadati</taxon>
        <taxon>Pseudomonadota</taxon>
        <taxon>Alphaproteobacteria</taxon>
        <taxon>Rhodobacterales</taxon>
        <taxon>Paracoccaceae</taxon>
        <taxon>Litorivita</taxon>
    </lineage>
</organism>
<comment type="caution">
    <text evidence="2">The sequence shown here is derived from an EMBL/GenBank/DDBJ whole genome shotgun (WGS) entry which is preliminary data.</text>
</comment>
<dbReference type="Proteomes" id="UP000248012">
    <property type="component" value="Unassembled WGS sequence"/>
</dbReference>